<gene>
    <name evidence="2" type="ORF">H9848_12140</name>
</gene>
<reference evidence="2" key="2">
    <citation type="submission" date="2021-04" db="EMBL/GenBank/DDBJ databases">
        <authorList>
            <person name="Gilroy R."/>
        </authorList>
    </citation>
    <scope>NUCLEOTIDE SEQUENCE</scope>
    <source>
        <strain evidence="2">ChiHecec2B26-12326</strain>
    </source>
</reference>
<evidence type="ECO:0000313" key="2">
    <source>
        <dbReference type="EMBL" id="HIX87336.1"/>
    </source>
</evidence>
<dbReference type="AlphaFoldDB" id="A0A9D1XU26"/>
<dbReference type="InterPro" id="IPR054297">
    <property type="entry name" value="DUF7033"/>
</dbReference>
<dbReference type="Pfam" id="PF23019">
    <property type="entry name" value="DUF7033"/>
    <property type="match status" value="1"/>
</dbReference>
<evidence type="ECO:0000259" key="1">
    <source>
        <dbReference type="Pfam" id="PF23019"/>
    </source>
</evidence>
<feature type="domain" description="DUF7033" evidence="1">
    <location>
        <begin position="91"/>
        <end position="179"/>
    </location>
</feature>
<protein>
    <submittedName>
        <fullName evidence="2">Polysaccharide deacetylase family protein</fullName>
    </submittedName>
</protein>
<comment type="caution">
    <text evidence="2">The sequence shown here is derived from an EMBL/GenBank/DDBJ whole genome shotgun (WGS) entry which is preliminary data.</text>
</comment>
<sequence length="432" mass="49801">MDMRHRILHYIIRFLVGDDIPGELTETIGYTADPRQFDRYNIVIIPSGFFEAGTYGTHASLPSMPLADIEGIPLLFGTPRAEWVGDTWVTHADIIASTYFLISRYEEIMRRDIRDEHGRFPGKESLPYRAGFLHRPIVDEYRALLHRWLCQTHVSLPEVKPRIRQVYLTHDVDAPTLYRSWKGLIRSIRDGRGIRPSLQSKFGPVEKDPYYTFPWMFQQDGLARKTLGTDRCHAILFMRSGGKSVYDKPHYQLRDKDMQGLIASAREQGLSIGLHSSYQAGMNPSLIEKEKNDLERCLGERVRLNRHHFLACREPEDLDRLEAVGITDDFTMGYADVAGFRLGTSHPVRWINPVTRRLSSLTLHPLTLMDCTLSEPKYMGMDYDEALAHGQLSLQQIRRYGGEAVLLWHNTSFANKEYHKKLYTHLLNDIIA</sequence>
<accession>A0A9D1XU26</accession>
<dbReference type="Proteomes" id="UP000823847">
    <property type="component" value="Unassembled WGS sequence"/>
</dbReference>
<dbReference type="CDD" id="cd10931">
    <property type="entry name" value="CE4_u7"/>
    <property type="match status" value="1"/>
</dbReference>
<dbReference type="EMBL" id="DXEN01000088">
    <property type="protein sequence ID" value="HIX87336.1"/>
    <property type="molecule type" value="Genomic_DNA"/>
</dbReference>
<organism evidence="2 3">
    <name type="scientific">Candidatus Parabacteroides intestinigallinarum</name>
    <dbReference type="NCBI Taxonomy" id="2838722"/>
    <lineage>
        <taxon>Bacteria</taxon>
        <taxon>Pseudomonadati</taxon>
        <taxon>Bacteroidota</taxon>
        <taxon>Bacteroidia</taxon>
        <taxon>Bacteroidales</taxon>
        <taxon>Tannerellaceae</taxon>
        <taxon>Parabacteroides</taxon>
    </lineage>
</organism>
<reference evidence="2" key="1">
    <citation type="journal article" date="2021" name="PeerJ">
        <title>Extensive microbial diversity within the chicken gut microbiome revealed by metagenomics and culture.</title>
        <authorList>
            <person name="Gilroy R."/>
            <person name="Ravi A."/>
            <person name="Getino M."/>
            <person name="Pursley I."/>
            <person name="Horton D.L."/>
            <person name="Alikhan N.F."/>
            <person name="Baker D."/>
            <person name="Gharbi K."/>
            <person name="Hall N."/>
            <person name="Watson M."/>
            <person name="Adriaenssens E.M."/>
            <person name="Foster-Nyarko E."/>
            <person name="Jarju S."/>
            <person name="Secka A."/>
            <person name="Antonio M."/>
            <person name="Oren A."/>
            <person name="Chaudhuri R.R."/>
            <person name="La Ragione R."/>
            <person name="Hildebrand F."/>
            <person name="Pallen M.J."/>
        </authorList>
    </citation>
    <scope>NUCLEOTIDE SEQUENCE</scope>
    <source>
        <strain evidence="2">ChiHecec2B26-12326</strain>
    </source>
</reference>
<name>A0A9D1XU26_9BACT</name>
<proteinExistence type="predicted"/>
<evidence type="ECO:0000313" key="3">
    <source>
        <dbReference type="Proteomes" id="UP000823847"/>
    </source>
</evidence>
<dbReference type="Gene3D" id="3.20.20.370">
    <property type="entry name" value="Glycoside hydrolase/deacetylase"/>
    <property type="match status" value="1"/>
</dbReference>